<dbReference type="Gene3D" id="3.40.50.2300">
    <property type="match status" value="2"/>
</dbReference>
<keyword evidence="9" id="KW-1185">Reference proteome</keyword>
<dbReference type="PANTHER" id="PTHR34296:SF2">
    <property type="entry name" value="ABC TRANSPORTER GUANOSINE-BINDING PROTEIN NUPN"/>
    <property type="match status" value="1"/>
</dbReference>
<dbReference type="AlphaFoldDB" id="A0A5S5AVZ5"/>
<evidence type="ECO:0000256" key="1">
    <source>
        <dbReference type="ARBA" id="ARBA00004193"/>
    </source>
</evidence>
<dbReference type="SUPFAM" id="SSF53822">
    <property type="entry name" value="Periplasmic binding protein-like I"/>
    <property type="match status" value="1"/>
</dbReference>
<feature type="domain" description="ABC transporter substrate-binding protein PnrA-like" evidence="7">
    <location>
        <begin position="49"/>
        <end position="355"/>
    </location>
</feature>
<dbReference type="InterPro" id="IPR028082">
    <property type="entry name" value="Peripla_BP_I"/>
</dbReference>
<dbReference type="OrthoDB" id="9769871at2"/>
<accession>A0A5S5AVZ5</accession>
<evidence type="ECO:0000313" key="8">
    <source>
        <dbReference type="EMBL" id="TYP56102.1"/>
    </source>
</evidence>
<comment type="caution">
    <text evidence="8">The sequence shown here is derived from an EMBL/GenBank/DDBJ whole genome shotgun (WGS) entry which is preliminary data.</text>
</comment>
<dbReference type="InterPro" id="IPR050957">
    <property type="entry name" value="BMP_lipoprotein"/>
</dbReference>
<evidence type="ECO:0000256" key="2">
    <source>
        <dbReference type="ARBA" id="ARBA00008610"/>
    </source>
</evidence>
<dbReference type="PROSITE" id="PS51257">
    <property type="entry name" value="PROKAR_LIPOPROTEIN"/>
    <property type="match status" value="1"/>
</dbReference>
<dbReference type="PANTHER" id="PTHR34296">
    <property type="entry name" value="TRANSCRIPTIONAL ACTIVATOR PROTEIN MED"/>
    <property type="match status" value="1"/>
</dbReference>
<dbReference type="CDD" id="cd06354">
    <property type="entry name" value="PBP1_PrnA-like"/>
    <property type="match status" value="1"/>
</dbReference>
<proteinExistence type="inferred from homology"/>
<dbReference type="RefSeq" id="WP_148866810.1">
    <property type="nucleotide sequence ID" value="NZ_VNHO01000009.1"/>
</dbReference>
<evidence type="ECO:0000256" key="3">
    <source>
        <dbReference type="ARBA" id="ARBA00022475"/>
    </source>
</evidence>
<dbReference type="EMBL" id="VNHO01000009">
    <property type="protein sequence ID" value="TYP56102.1"/>
    <property type="molecule type" value="Genomic_DNA"/>
</dbReference>
<keyword evidence="4" id="KW-0732">Signal</keyword>
<keyword evidence="6" id="KW-0449">Lipoprotein</keyword>
<organism evidence="8 9">
    <name type="scientific">Thermosediminibacter litoriperuensis</name>
    <dbReference type="NCBI Taxonomy" id="291989"/>
    <lineage>
        <taxon>Bacteria</taxon>
        <taxon>Bacillati</taxon>
        <taxon>Bacillota</taxon>
        <taxon>Clostridia</taxon>
        <taxon>Thermosediminibacterales</taxon>
        <taxon>Thermosediminibacteraceae</taxon>
        <taxon>Thermosediminibacter</taxon>
    </lineage>
</organism>
<dbReference type="Pfam" id="PF02608">
    <property type="entry name" value="Bmp"/>
    <property type="match status" value="1"/>
</dbReference>
<evidence type="ECO:0000256" key="5">
    <source>
        <dbReference type="ARBA" id="ARBA00023136"/>
    </source>
</evidence>
<gene>
    <name evidence="8" type="ORF">LZ11_01023</name>
</gene>
<keyword evidence="5" id="KW-0472">Membrane</keyword>
<keyword evidence="3" id="KW-1003">Cell membrane</keyword>
<comment type="subcellular location">
    <subcellularLocation>
        <location evidence="1">Cell membrane</location>
        <topology evidence="1">Lipid-anchor</topology>
    </subcellularLocation>
</comment>
<evidence type="ECO:0000256" key="4">
    <source>
        <dbReference type="ARBA" id="ARBA00022729"/>
    </source>
</evidence>
<protein>
    <submittedName>
        <fullName evidence="8">Nucleoside-binding protein</fullName>
    </submittedName>
</protein>
<evidence type="ECO:0000256" key="6">
    <source>
        <dbReference type="ARBA" id="ARBA00023288"/>
    </source>
</evidence>
<comment type="similarity">
    <text evidence="2">Belongs to the BMP lipoprotein family.</text>
</comment>
<sequence>MKVRKILAVGLIFLLVAALLVGCSKQEQQPQQQQQQGQQAPETEKLKVGLVFDVGGRGDLSFNDSAYAGLERAAEDFADKIEVEYREPSGGGQDREQLLRLLAENGYDLIFGVGFLFTEHIQKVSQEFPDVKFGLIDGFIDGLDENSNVTCLLFKEHEGSFLVGAAAAMKSKTGKIGFVGGMKTPLIERFEVGYMAGAKYVNPNIEILSDYIGTTGEAFKDPVKGKELALKQFKAGADVVYHASGASGVGVIEAAAAEKKLAIGVDSDQSLTAKEDQRPYILTSMLKSVDVSVYETIKSLVEGNFKGGYSVFGLAENGVSYAVNDYNKELISDIQPKLDELKDKIIKGEIKVPVDKKEYQEFEKSLFK</sequence>
<name>A0A5S5AVZ5_9FIRM</name>
<dbReference type="GO" id="GO:0005886">
    <property type="term" value="C:plasma membrane"/>
    <property type="evidence" value="ECO:0007669"/>
    <property type="project" value="UniProtKB-SubCell"/>
</dbReference>
<dbReference type="InterPro" id="IPR003760">
    <property type="entry name" value="PnrA-like"/>
</dbReference>
<reference evidence="8 9" key="1">
    <citation type="submission" date="2019-07" db="EMBL/GenBank/DDBJ databases">
        <title>Genomic Encyclopedia of Type Strains, Phase I: the one thousand microbial genomes (KMG-I) project.</title>
        <authorList>
            <person name="Kyrpides N."/>
        </authorList>
    </citation>
    <scope>NUCLEOTIDE SEQUENCE [LARGE SCALE GENOMIC DNA]</scope>
    <source>
        <strain evidence="8 9">DSM 16647</strain>
    </source>
</reference>
<dbReference type="Proteomes" id="UP000322294">
    <property type="component" value="Unassembled WGS sequence"/>
</dbReference>
<evidence type="ECO:0000259" key="7">
    <source>
        <dbReference type="Pfam" id="PF02608"/>
    </source>
</evidence>
<evidence type="ECO:0000313" key="9">
    <source>
        <dbReference type="Proteomes" id="UP000322294"/>
    </source>
</evidence>